<evidence type="ECO:0000313" key="2">
    <source>
        <dbReference type="EMBL" id="MBG0780553.1"/>
    </source>
</evidence>
<feature type="transmembrane region" description="Helical" evidence="1">
    <location>
        <begin position="60"/>
        <end position="88"/>
    </location>
</feature>
<sequence length="92" mass="10676">MWTRMGIWCLMGAFFVWLFSGISYFMQVDNFWVDLTLSRMLGDYTDSVVYAVPWGAVQNFLYFFVVELPLFGVLLGVGTLFFLIGMFVKVRS</sequence>
<keyword evidence="1" id="KW-0812">Transmembrane</keyword>
<reference evidence="2" key="1">
    <citation type="submission" date="2020-07" db="EMBL/GenBank/DDBJ databases">
        <title>Severe corrosion of carbon steel in oil field produced water can be linked to methanogenic archaea containing a special type of NiFe hydrogenase.</title>
        <authorList>
            <person name="Lahme S."/>
            <person name="Mand J."/>
            <person name="Longwell J."/>
            <person name="Smith R."/>
            <person name="Enning D."/>
        </authorList>
    </citation>
    <scope>NUCLEOTIDE SEQUENCE</scope>
    <source>
        <strain evidence="2">MIC098Bin6</strain>
    </source>
</reference>
<feature type="transmembrane region" description="Helical" evidence="1">
    <location>
        <begin position="7"/>
        <end position="26"/>
    </location>
</feature>
<accession>A0A931D1Q4</accession>
<evidence type="ECO:0000256" key="1">
    <source>
        <dbReference type="SAM" id="Phobius"/>
    </source>
</evidence>
<proteinExistence type="predicted"/>
<organism evidence="2 3">
    <name type="scientific">Desulfotignum balticum</name>
    <dbReference type="NCBI Taxonomy" id="115781"/>
    <lineage>
        <taxon>Bacteria</taxon>
        <taxon>Pseudomonadati</taxon>
        <taxon>Thermodesulfobacteriota</taxon>
        <taxon>Desulfobacteria</taxon>
        <taxon>Desulfobacterales</taxon>
        <taxon>Desulfobacteraceae</taxon>
        <taxon>Desulfotignum</taxon>
    </lineage>
</organism>
<keyword evidence="1" id="KW-0472">Membrane</keyword>
<protein>
    <submittedName>
        <fullName evidence="2">Uncharacterized protein</fullName>
    </submittedName>
</protein>
<dbReference type="Proteomes" id="UP000706172">
    <property type="component" value="Unassembled WGS sequence"/>
</dbReference>
<gene>
    <name evidence="2" type="ORF">H0S81_11585</name>
</gene>
<comment type="caution">
    <text evidence="2">The sequence shown here is derived from an EMBL/GenBank/DDBJ whole genome shotgun (WGS) entry which is preliminary data.</text>
</comment>
<dbReference type="EMBL" id="JACCQK010000785">
    <property type="protein sequence ID" value="MBG0780553.1"/>
    <property type="molecule type" value="Genomic_DNA"/>
</dbReference>
<dbReference type="AlphaFoldDB" id="A0A931D1Q4"/>
<name>A0A931D1Q4_9BACT</name>
<keyword evidence="1" id="KW-1133">Transmembrane helix</keyword>
<evidence type="ECO:0000313" key="3">
    <source>
        <dbReference type="Proteomes" id="UP000706172"/>
    </source>
</evidence>